<dbReference type="RefSeq" id="WP_257913927.1">
    <property type="nucleotide sequence ID" value="NZ_JANPWE010000008.1"/>
</dbReference>
<dbReference type="EMBL" id="JANPWE010000008">
    <property type="protein sequence ID" value="MCR6546603.1"/>
    <property type="molecule type" value="Genomic_DNA"/>
</dbReference>
<sequence>MTPKTEEFKAAMSIVREQIAAAKRRGTHRGFIDYHGCISVTKEFISILEGAGKSAERGEFTYAYSVAALVLVNLAKLAGSADDSAGGITDARGYVDDVLEKVCSGVSYSSTDAEFIFLQSIKDSQNKAFDGWDEFAYDLLRPTARLATPKNVGKLYAALDEFSAKLSKKAYSSWYLECDSLVRLAAVTAVDGDAAAERFIVGNLKYDGVRRVAIQRAVGKGDYAAAETLCIDKINSTDLDYHWTREWYDRLFDIYRKKGDKNKQSDLAEDLLLNKRDTKYYNILKQLLIEQGEWGARYPYLLERLGQSMMYHAYLGILSKENETRRMLAVFQSYPSCVFDYGKQMSAAFPQETFALCLDEIRKQAAEADNRIKYKKVCNLVKKLYEFGGISEAQNIISEMISKYPRRPAMLEELNGLSLKMQKFGLKG</sequence>
<protein>
    <submittedName>
        <fullName evidence="1">Uncharacterized protein</fullName>
    </submittedName>
</protein>
<name>A0ABT1Y6W0_9FIRM</name>
<evidence type="ECO:0000313" key="2">
    <source>
        <dbReference type="Proteomes" id="UP001524944"/>
    </source>
</evidence>
<reference evidence="1 2" key="1">
    <citation type="submission" date="2022-08" db="EMBL/GenBank/DDBJ databases">
        <title>Proteogenomics of the novel Dehalobacterium formicoaceticum strain EZ94 highlights a key role of methyltransferases during anaerobic dichloromethane degradation.</title>
        <authorList>
            <person name="Wasmund K."/>
        </authorList>
    </citation>
    <scope>NUCLEOTIDE SEQUENCE [LARGE SCALE GENOMIC DNA]</scope>
    <source>
        <strain evidence="1 2">EZ94</strain>
    </source>
</reference>
<proteinExistence type="predicted"/>
<gene>
    <name evidence="1" type="ORF">NVS47_13960</name>
</gene>
<keyword evidence="2" id="KW-1185">Reference proteome</keyword>
<evidence type="ECO:0000313" key="1">
    <source>
        <dbReference type="EMBL" id="MCR6546603.1"/>
    </source>
</evidence>
<accession>A0ABT1Y6W0</accession>
<comment type="caution">
    <text evidence="1">The sequence shown here is derived from an EMBL/GenBank/DDBJ whole genome shotgun (WGS) entry which is preliminary data.</text>
</comment>
<organism evidence="1 2">
    <name type="scientific">Dehalobacterium formicoaceticum</name>
    <dbReference type="NCBI Taxonomy" id="51515"/>
    <lineage>
        <taxon>Bacteria</taxon>
        <taxon>Bacillati</taxon>
        <taxon>Bacillota</taxon>
        <taxon>Clostridia</taxon>
        <taxon>Eubacteriales</taxon>
        <taxon>Peptococcaceae</taxon>
        <taxon>Dehalobacterium</taxon>
    </lineage>
</organism>
<dbReference type="Proteomes" id="UP001524944">
    <property type="component" value="Unassembled WGS sequence"/>
</dbReference>